<dbReference type="InterPro" id="IPR017853">
    <property type="entry name" value="GH"/>
</dbReference>
<feature type="domain" description="Glycosyl hydrolase family 36 N-terminal" evidence="6">
    <location>
        <begin position="28"/>
        <end position="281"/>
    </location>
</feature>
<evidence type="ECO:0000313" key="8">
    <source>
        <dbReference type="Proteomes" id="UP001209076"/>
    </source>
</evidence>
<dbReference type="Gene3D" id="2.70.98.60">
    <property type="entry name" value="alpha-galactosidase from lactobacil brevis"/>
    <property type="match status" value="1"/>
</dbReference>
<dbReference type="InterPro" id="IPR013785">
    <property type="entry name" value="Aldolase_TIM"/>
</dbReference>
<evidence type="ECO:0000256" key="2">
    <source>
        <dbReference type="ARBA" id="ARBA00012755"/>
    </source>
</evidence>
<dbReference type="InterPro" id="IPR050985">
    <property type="entry name" value="Alpha-glycosidase_related"/>
</dbReference>
<dbReference type="RefSeq" id="WP_262096807.1">
    <property type="nucleotide sequence ID" value="NZ_JAOEGN010000015.1"/>
</dbReference>
<dbReference type="PANTHER" id="PTHR43053">
    <property type="entry name" value="GLYCOSIDASE FAMILY 31"/>
    <property type="match status" value="1"/>
</dbReference>
<dbReference type="PIRSF" id="PIRSF005536">
    <property type="entry name" value="Agal"/>
    <property type="match status" value="1"/>
</dbReference>
<dbReference type="SUPFAM" id="SSF51445">
    <property type="entry name" value="(Trans)glycosidases"/>
    <property type="match status" value="1"/>
</dbReference>
<keyword evidence="8" id="KW-1185">Reference proteome</keyword>
<sequence length="777" mass="88907">MIQIKLPFIHLKTNAFSYVIHITQVEKIEHVYFGKPLIDDDFKPLLFKPTAGVGSAILYDRNGQNLNLDFFPSEYSEFGKGDFRLTPLELHMPDGSFVTDFVYHSHEIQKGIYPSNDLPIGKENDSVESLILTLKDTKYDLYLKLIYTLYEDSDVLGRRAILVNNDETVHIRKLMSMMVDFVDCDYDLLSLQGGWIKESHKEITPLQRGTLLLESTTGASSNRVNPGFILMKKGTHEDFGSCYGFNLIYSGNHYEAIQVSNHGMTRVMSGIHPQAFHYELAKGQSFETPEAILTFSALGLNTLSNQFHHFIHEHITPRQFKGLLRPVVINSWEAFFFDFNESKLVSLAKKAKKLGVELFVLDDGWFGNRNDDTSSLGDYTVNLKKLKGGLKRLSDTIHKLGLKFGLWFEPEMISEKSVLYQTHPDWVVKVDGRTPSLGRNQWVLDLTNGEVRNYILKSMKQILNETLIDYIKWDMNRHITDAYSKHVKHPGMFYHEYIKGLYAILKDLTETYPNLWIESCSSGGNRFDLGMLSYTPYVWASDNTDPIERLKIQGGLSYFYPLSTISAHVSLSPHAQTIRTTPLSTRFNVAAMGCLGYELNLKYVTKAEQTEIKHQIELYKIYREVFQQGHFYRFNSPRKDLTLFQVSHNQTHILGFYQNGYDASPNTDVIQVKNLKPNQTYSIESVQQTMPIQQFGHLIAHAIPIKLNPNGYLMHKIGQYKRLNNATESYVVSGAALMQGIPVIQQFSGTYYNEQTRLLGDFGSQIYIIKEVGETHA</sequence>
<evidence type="ECO:0000313" key="7">
    <source>
        <dbReference type="EMBL" id="MCU0105494.1"/>
    </source>
</evidence>
<gene>
    <name evidence="7" type="ORF">N7603_07465</name>
</gene>
<comment type="catalytic activity">
    <reaction evidence="1 5">
        <text>Hydrolysis of terminal, non-reducing alpha-D-galactose residues in alpha-D-galactosides, including galactose oligosaccharides, galactomannans and galactolipids.</text>
        <dbReference type="EC" id="3.2.1.22"/>
    </reaction>
</comment>
<dbReference type="Proteomes" id="UP001209076">
    <property type="component" value="Unassembled WGS sequence"/>
</dbReference>
<evidence type="ECO:0000256" key="3">
    <source>
        <dbReference type="ARBA" id="ARBA00022801"/>
    </source>
</evidence>
<evidence type="ECO:0000256" key="4">
    <source>
        <dbReference type="ARBA" id="ARBA00023295"/>
    </source>
</evidence>
<dbReference type="GO" id="GO:0004557">
    <property type="term" value="F:alpha-galactosidase activity"/>
    <property type="evidence" value="ECO:0007669"/>
    <property type="project" value="UniProtKB-EC"/>
</dbReference>
<dbReference type="InterPro" id="IPR000111">
    <property type="entry name" value="Glyco_hydro_27/36_CS"/>
</dbReference>
<dbReference type="Gene3D" id="3.20.20.70">
    <property type="entry name" value="Aldolase class I"/>
    <property type="match status" value="1"/>
</dbReference>
<comment type="similarity">
    <text evidence="5">Belongs to the glycosyl hydrolase.</text>
</comment>
<organism evidence="7 8">
    <name type="scientific">Paracholeplasma vituli</name>
    <dbReference type="NCBI Taxonomy" id="69473"/>
    <lineage>
        <taxon>Bacteria</taxon>
        <taxon>Bacillati</taxon>
        <taxon>Mycoplasmatota</taxon>
        <taxon>Mollicutes</taxon>
        <taxon>Acholeplasmatales</taxon>
        <taxon>Acholeplasmataceae</taxon>
        <taxon>Paracholeplasma</taxon>
    </lineage>
</organism>
<dbReference type="EMBL" id="JAOEGN010000015">
    <property type="protein sequence ID" value="MCU0105494.1"/>
    <property type="molecule type" value="Genomic_DNA"/>
</dbReference>
<dbReference type="InterPro" id="IPR038417">
    <property type="entry name" value="Alpga-gal_N_sf"/>
</dbReference>
<dbReference type="PRINTS" id="PR00743">
    <property type="entry name" value="GLHYDRLASE36"/>
</dbReference>
<dbReference type="InterPro" id="IPR002252">
    <property type="entry name" value="Glyco_hydro_36"/>
</dbReference>
<dbReference type="Gene3D" id="2.60.40.1180">
    <property type="entry name" value="Golgi alpha-mannosidase II"/>
    <property type="match status" value="1"/>
</dbReference>
<evidence type="ECO:0000256" key="1">
    <source>
        <dbReference type="ARBA" id="ARBA00001255"/>
    </source>
</evidence>
<dbReference type="InterPro" id="IPR031704">
    <property type="entry name" value="Glyco_hydro_36_N"/>
</dbReference>
<evidence type="ECO:0000256" key="5">
    <source>
        <dbReference type="PIRNR" id="PIRNR005536"/>
    </source>
</evidence>
<reference evidence="8" key="1">
    <citation type="submission" date="2023-07" db="EMBL/GenBank/DDBJ databases">
        <title>Novel Mycoplasma species identified in domestic and wild animals.</title>
        <authorList>
            <person name="Volokhov D.V."/>
            <person name="Furtak V.A."/>
            <person name="Zagorodnyaya T.A."/>
        </authorList>
    </citation>
    <scope>NUCLEOTIDE SEQUENCE [LARGE SCALE GENOMIC DNA]</scope>
    <source>
        <strain evidence="8">92-19</strain>
    </source>
</reference>
<comment type="caution">
    <text evidence="7">The sequence shown here is derived from an EMBL/GenBank/DDBJ whole genome shotgun (WGS) entry which is preliminary data.</text>
</comment>
<dbReference type="CDD" id="cd14791">
    <property type="entry name" value="GH36"/>
    <property type="match status" value="1"/>
</dbReference>
<dbReference type="Pfam" id="PF16875">
    <property type="entry name" value="Glyco_hydro_36N"/>
    <property type="match status" value="1"/>
</dbReference>
<dbReference type="PROSITE" id="PS00512">
    <property type="entry name" value="ALPHA_GALACTOSIDASE"/>
    <property type="match status" value="1"/>
</dbReference>
<name>A0ABT2PX15_9MOLU</name>
<dbReference type="EC" id="3.2.1.22" evidence="2 5"/>
<proteinExistence type="inferred from homology"/>
<dbReference type="InterPro" id="IPR013780">
    <property type="entry name" value="Glyco_hydro_b"/>
</dbReference>
<dbReference type="PANTHER" id="PTHR43053:SF3">
    <property type="entry name" value="ALPHA-GALACTOSIDASE C-RELATED"/>
    <property type="match status" value="1"/>
</dbReference>
<evidence type="ECO:0000259" key="6">
    <source>
        <dbReference type="Pfam" id="PF16875"/>
    </source>
</evidence>
<protein>
    <recommendedName>
        <fullName evidence="2 5">Alpha-galactosidase</fullName>
        <ecNumber evidence="2 5">3.2.1.22</ecNumber>
    </recommendedName>
</protein>
<accession>A0ABT2PX15</accession>
<keyword evidence="4 5" id="KW-0326">Glycosidase</keyword>
<dbReference type="Pfam" id="PF02065">
    <property type="entry name" value="Melibiase"/>
    <property type="match status" value="1"/>
</dbReference>
<keyword evidence="3 5" id="KW-0378">Hydrolase</keyword>